<evidence type="ECO:0000313" key="3">
    <source>
        <dbReference type="Proteomes" id="UP000015102"/>
    </source>
</evidence>
<protein>
    <submittedName>
        <fullName evidence="2">Uncharacterized protein</fullName>
    </submittedName>
</protein>
<feature type="compositionally biased region" description="Low complexity" evidence="1">
    <location>
        <begin position="66"/>
        <end position="101"/>
    </location>
</feature>
<dbReference type="Proteomes" id="UP000015102">
    <property type="component" value="Unassembled WGS sequence"/>
</dbReference>
<organism evidence="2 3">
    <name type="scientific">Megaselia scalaris</name>
    <name type="common">Humpbacked fly</name>
    <name type="synonym">Phora scalaris</name>
    <dbReference type="NCBI Taxonomy" id="36166"/>
    <lineage>
        <taxon>Eukaryota</taxon>
        <taxon>Metazoa</taxon>
        <taxon>Ecdysozoa</taxon>
        <taxon>Arthropoda</taxon>
        <taxon>Hexapoda</taxon>
        <taxon>Insecta</taxon>
        <taxon>Pterygota</taxon>
        <taxon>Neoptera</taxon>
        <taxon>Endopterygota</taxon>
        <taxon>Diptera</taxon>
        <taxon>Brachycera</taxon>
        <taxon>Muscomorpha</taxon>
        <taxon>Platypezoidea</taxon>
        <taxon>Phoridae</taxon>
        <taxon>Megaseliini</taxon>
        <taxon>Megaselia</taxon>
    </lineage>
</organism>
<dbReference type="HOGENOM" id="CLU_2190539_0_0_1"/>
<feature type="compositionally biased region" description="Polar residues" evidence="1">
    <location>
        <begin position="1"/>
        <end position="51"/>
    </location>
</feature>
<sequence>NDNQYRSNDNLPILSIKSNNGYHTPGYNTTTTNLPITPDSPRSTRSAPWTRTHQRGLFGNTPSSPRSVRSAISNRNSRSSLKSNRYNRSSSVESHSSIDSSSARRNLIN</sequence>
<dbReference type="AlphaFoldDB" id="T1H0D0"/>
<name>T1H0D0_MEGSC</name>
<dbReference type="EnsemblMetazoa" id="MESCA009605-RA">
    <property type="protein sequence ID" value="MESCA009605-PA"/>
    <property type="gene ID" value="MESCA009605"/>
</dbReference>
<accession>T1H0D0</accession>
<keyword evidence="3" id="KW-1185">Reference proteome</keyword>
<feature type="region of interest" description="Disordered" evidence="1">
    <location>
        <begin position="1"/>
        <end position="109"/>
    </location>
</feature>
<evidence type="ECO:0000313" key="2">
    <source>
        <dbReference type="EnsemblMetazoa" id="MESCA009605-PA"/>
    </source>
</evidence>
<evidence type="ECO:0000256" key="1">
    <source>
        <dbReference type="SAM" id="MobiDB-lite"/>
    </source>
</evidence>
<reference evidence="2" key="2">
    <citation type="submission" date="2015-06" db="UniProtKB">
        <authorList>
            <consortium name="EnsemblMetazoa"/>
        </authorList>
    </citation>
    <scope>IDENTIFICATION</scope>
</reference>
<reference evidence="3" key="1">
    <citation type="submission" date="2013-02" db="EMBL/GenBank/DDBJ databases">
        <authorList>
            <person name="Hughes D."/>
        </authorList>
    </citation>
    <scope>NUCLEOTIDE SEQUENCE</scope>
    <source>
        <strain>Durham</strain>
        <strain evidence="3">NC isolate 2 -- Noor lab</strain>
    </source>
</reference>
<dbReference type="STRING" id="36166.T1H0D0"/>
<dbReference type="EMBL" id="CAQQ02383334">
    <property type="status" value="NOT_ANNOTATED_CDS"/>
    <property type="molecule type" value="Genomic_DNA"/>
</dbReference>
<proteinExistence type="predicted"/>